<name>A0A9N9JFF5_9GLOM</name>
<accession>A0A9N9JFF5</accession>
<dbReference type="AlphaFoldDB" id="A0A9N9JFF5"/>
<evidence type="ECO:0000313" key="2">
    <source>
        <dbReference type="Proteomes" id="UP000789396"/>
    </source>
</evidence>
<reference evidence="1" key="1">
    <citation type="submission" date="2021-06" db="EMBL/GenBank/DDBJ databases">
        <authorList>
            <person name="Kallberg Y."/>
            <person name="Tangrot J."/>
            <person name="Rosling A."/>
        </authorList>
    </citation>
    <scope>NUCLEOTIDE SEQUENCE</scope>
    <source>
        <strain evidence="1">IN212</strain>
    </source>
</reference>
<dbReference type="Proteomes" id="UP000789396">
    <property type="component" value="Unassembled WGS sequence"/>
</dbReference>
<dbReference type="EMBL" id="CAJVPZ010050753">
    <property type="protein sequence ID" value="CAG8778039.1"/>
    <property type="molecule type" value="Genomic_DNA"/>
</dbReference>
<proteinExistence type="predicted"/>
<comment type="caution">
    <text evidence="1">The sequence shown here is derived from an EMBL/GenBank/DDBJ whole genome shotgun (WGS) entry which is preliminary data.</text>
</comment>
<organism evidence="1 2">
    <name type="scientific">Racocetra fulgida</name>
    <dbReference type="NCBI Taxonomy" id="60492"/>
    <lineage>
        <taxon>Eukaryota</taxon>
        <taxon>Fungi</taxon>
        <taxon>Fungi incertae sedis</taxon>
        <taxon>Mucoromycota</taxon>
        <taxon>Glomeromycotina</taxon>
        <taxon>Glomeromycetes</taxon>
        <taxon>Diversisporales</taxon>
        <taxon>Gigasporaceae</taxon>
        <taxon>Racocetra</taxon>
    </lineage>
</organism>
<feature type="non-terminal residue" evidence="1">
    <location>
        <position position="1"/>
    </location>
</feature>
<gene>
    <name evidence="1" type="ORF">RFULGI_LOCUS15573</name>
</gene>
<keyword evidence="2" id="KW-1185">Reference proteome</keyword>
<sequence>KFSEEGQTLKLRQTKEICHEIDIPDAKLIKQQLYRASPDDLEFLEKKIKEIEKHEII</sequence>
<evidence type="ECO:0000313" key="1">
    <source>
        <dbReference type="EMBL" id="CAG8778039.1"/>
    </source>
</evidence>
<protein>
    <submittedName>
        <fullName evidence="1">14241_t:CDS:1</fullName>
    </submittedName>
</protein>
<dbReference type="OrthoDB" id="10435908at2759"/>